<gene>
    <name evidence="1" type="ORF">HAX54_020561</name>
</gene>
<keyword evidence="2" id="KW-1185">Reference proteome</keyword>
<accession>A0ABS8USH7</accession>
<organism evidence="1 2">
    <name type="scientific">Datura stramonium</name>
    <name type="common">Jimsonweed</name>
    <name type="synonym">Common thornapple</name>
    <dbReference type="NCBI Taxonomy" id="4076"/>
    <lineage>
        <taxon>Eukaryota</taxon>
        <taxon>Viridiplantae</taxon>
        <taxon>Streptophyta</taxon>
        <taxon>Embryophyta</taxon>
        <taxon>Tracheophyta</taxon>
        <taxon>Spermatophyta</taxon>
        <taxon>Magnoliopsida</taxon>
        <taxon>eudicotyledons</taxon>
        <taxon>Gunneridae</taxon>
        <taxon>Pentapetalae</taxon>
        <taxon>asterids</taxon>
        <taxon>lamiids</taxon>
        <taxon>Solanales</taxon>
        <taxon>Solanaceae</taxon>
        <taxon>Solanoideae</taxon>
        <taxon>Datureae</taxon>
        <taxon>Datura</taxon>
    </lineage>
</organism>
<dbReference type="Proteomes" id="UP000823775">
    <property type="component" value="Unassembled WGS sequence"/>
</dbReference>
<reference evidence="1 2" key="1">
    <citation type="journal article" date="2021" name="BMC Genomics">
        <title>Datura genome reveals duplications of psychoactive alkaloid biosynthetic genes and high mutation rate following tissue culture.</title>
        <authorList>
            <person name="Rajewski A."/>
            <person name="Carter-House D."/>
            <person name="Stajich J."/>
            <person name="Litt A."/>
        </authorList>
    </citation>
    <scope>NUCLEOTIDE SEQUENCE [LARGE SCALE GENOMIC DNA]</scope>
    <source>
        <strain evidence="1">AR-01</strain>
    </source>
</reference>
<dbReference type="EMBL" id="JACEIK010002479">
    <property type="protein sequence ID" value="MCD9561450.1"/>
    <property type="molecule type" value="Genomic_DNA"/>
</dbReference>
<evidence type="ECO:0000313" key="1">
    <source>
        <dbReference type="EMBL" id="MCD9561450.1"/>
    </source>
</evidence>
<sequence length="169" mass="19890">MWHSNSEKHDLVCKRLTAKEGICNKRFDYKFRRKIASSEREIHLLLRKIDKLEASGNHQRAELEGKDREIRGLKEKLEELDGFVIKYSEWKKEKDVIYMVKDELAKRVGEMLMKVSELEKKLEIQENLISERPIIEINERVGGHSSVKWLMVAAIAITILCYHRDGRKA</sequence>
<proteinExistence type="predicted"/>
<protein>
    <submittedName>
        <fullName evidence="1">Uncharacterized protein</fullName>
    </submittedName>
</protein>
<evidence type="ECO:0000313" key="2">
    <source>
        <dbReference type="Proteomes" id="UP000823775"/>
    </source>
</evidence>
<name>A0ABS8USH7_DATST</name>
<comment type="caution">
    <text evidence="1">The sequence shown here is derived from an EMBL/GenBank/DDBJ whole genome shotgun (WGS) entry which is preliminary data.</text>
</comment>